<feature type="domain" description="PepSY" evidence="2">
    <location>
        <begin position="33"/>
        <end position="105"/>
    </location>
</feature>
<accession>A0ABV4IF36</accession>
<dbReference type="Pfam" id="PF13670">
    <property type="entry name" value="PepSY_2"/>
    <property type="match status" value="1"/>
</dbReference>
<evidence type="ECO:0000313" key="4">
    <source>
        <dbReference type="Proteomes" id="UP001567350"/>
    </source>
</evidence>
<dbReference type="RefSeq" id="WP_313601918.1">
    <property type="nucleotide sequence ID" value="NZ_DAMCKS010000001.1"/>
</dbReference>
<name>A0ABV4IF36_9BURK</name>
<evidence type="ECO:0000313" key="3">
    <source>
        <dbReference type="EMBL" id="MEZ2739375.1"/>
    </source>
</evidence>
<comment type="caution">
    <text evidence="3">The sequence shown here is derived from an EMBL/GenBank/DDBJ whole genome shotgun (WGS) entry which is preliminary data.</text>
</comment>
<sequence length="109" mass="11776">MHAHQILSSSTARRWAAASLLAGLSMGAIAQSAPAAPAATAPQAASKVQPSLNIRQIYDRLDAAGYRELQEIEWSDGRYEVKGMNAQGERVKLEVDGNTGEVLRSRTKR</sequence>
<evidence type="ECO:0000259" key="2">
    <source>
        <dbReference type="Pfam" id="PF13670"/>
    </source>
</evidence>
<organism evidence="3 4">
    <name type="scientific">Comamonas jiangduensis</name>
    <dbReference type="NCBI Taxonomy" id="1194168"/>
    <lineage>
        <taxon>Bacteria</taxon>
        <taxon>Pseudomonadati</taxon>
        <taxon>Pseudomonadota</taxon>
        <taxon>Betaproteobacteria</taxon>
        <taxon>Burkholderiales</taxon>
        <taxon>Comamonadaceae</taxon>
        <taxon>Comamonas</taxon>
    </lineage>
</organism>
<dbReference type="InterPro" id="IPR025711">
    <property type="entry name" value="PepSY"/>
</dbReference>
<proteinExistence type="predicted"/>
<feature type="chain" id="PRO_5046750873" evidence="1">
    <location>
        <begin position="31"/>
        <end position="109"/>
    </location>
</feature>
<feature type="signal peptide" evidence="1">
    <location>
        <begin position="1"/>
        <end position="30"/>
    </location>
</feature>
<keyword evidence="1" id="KW-0732">Signal</keyword>
<protein>
    <submittedName>
        <fullName evidence="3">PepSY domain-containing protein</fullName>
    </submittedName>
</protein>
<gene>
    <name evidence="3" type="ORF">ACBP88_07835</name>
</gene>
<reference evidence="3 4" key="1">
    <citation type="submission" date="2024-08" db="EMBL/GenBank/DDBJ databases">
        <authorList>
            <person name="Feng Z."/>
            <person name="Ronholm J."/>
        </authorList>
    </citation>
    <scope>NUCLEOTIDE SEQUENCE [LARGE SCALE GENOMIC DNA]</scope>
    <source>
        <strain evidence="3 4">4-AB0-8</strain>
    </source>
</reference>
<keyword evidence="4" id="KW-1185">Reference proteome</keyword>
<dbReference type="EMBL" id="JBGJLR010000006">
    <property type="protein sequence ID" value="MEZ2739375.1"/>
    <property type="molecule type" value="Genomic_DNA"/>
</dbReference>
<dbReference type="Proteomes" id="UP001567350">
    <property type="component" value="Unassembled WGS sequence"/>
</dbReference>
<evidence type="ECO:0000256" key="1">
    <source>
        <dbReference type="SAM" id="SignalP"/>
    </source>
</evidence>